<keyword evidence="8 10" id="KW-0333">Golgi apparatus</keyword>
<dbReference type="GO" id="GO:0005783">
    <property type="term" value="C:endoplasmic reticulum"/>
    <property type="evidence" value="ECO:0007669"/>
    <property type="project" value="UniProtKB-SubCell"/>
</dbReference>
<dbReference type="GO" id="GO:0006888">
    <property type="term" value="P:endoplasmic reticulum to Golgi vesicle-mediated transport"/>
    <property type="evidence" value="ECO:0007669"/>
    <property type="project" value="TreeGrafter"/>
</dbReference>
<dbReference type="EMBL" id="QKKF02035872">
    <property type="protein sequence ID" value="RZF32851.1"/>
    <property type="molecule type" value="Genomic_DNA"/>
</dbReference>
<evidence type="ECO:0000256" key="5">
    <source>
        <dbReference type="ARBA" id="ARBA00022448"/>
    </source>
</evidence>
<comment type="function">
    <text evidence="1 10">May play a role in vesicular transport from endoplasmic reticulum to Golgi.</text>
</comment>
<gene>
    <name evidence="11" type="ORF">LSTR_LSTR009402</name>
</gene>
<keyword evidence="7 10" id="KW-0931">ER-Golgi transport</keyword>
<keyword evidence="12" id="KW-1185">Reference proteome</keyword>
<evidence type="ECO:0000256" key="7">
    <source>
        <dbReference type="ARBA" id="ARBA00022892"/>
    </source>
</evidence>
<dbReference type="SUPFAM" id="SSF111126">
    <property type="entry name" value="Ligand-binding domain in the NO signalling and Golgi transport"/>
    <property type="match status" value="1"/>
</dbReference>
<evidence type="ECO:0000256" key="8">
    <source>
        <dbReference type="ARBA" id="ARBA00023034"/>
    </source>
</evidence>
<accession>A0A482WI46</accession>
<dbReference type="Gene3D" id="3.30.1380.20">
    <property type="entry name" value="Trafficking protein particle complex subunit 3"/>
    <property type="match status" value="1"/>
</dbReference>
<keyword evidence="5 10" id="KW-0813">Transport</keyword>
<dbReference type="AlphaFoldDB" id="A0A482WI46"/>
<dbReference type="SMR" id="A0A482WI46"/>
<evidence type="ECO:0000256" key="10">
    <source>
        <dbReference type="PIRNR" id="PIRNR017479"/>
    </source>
</evidence>
<dbReference type="Proteomes" id="UP000291343">
    <property type="component" value="Unassembled WGS sequence"/>
</dbReference>
<sequence length="191" mass="22033">MNNTITISQIRPKSILDKSLSKGRGEVSLSCFALLFCELVQYCQNRVYTVPELQNKLAEMGQEVGVKLLDLYFVREKNCKRENKLLNMLLFIKTTLWKGLFGREADKLEHANDDERIYYLIEKEPLVNRYISVPKDKGNLNCAVFIAGIIESILNCSGFTAKVTAHWHKGTTYMVQFEESVIARDKQMEER</sequence>
<dbReference type="GO" id="GO:1990071">
    <property type="term" value="C:TRAPPII protein complex"/>
    <property type="evidence" value="ECO:0007669"/>
    <property type="project" value="TreeGrafter"/>
</dbReference>
<evidence type="ECO:0000256" key="1">
    <source>
        <dbReference type="ARBA" id="ARBA00002910"/>
    </source>
</evidence>
<keyword evidence="6 10" id="KW-0256">Endoplasmic reticulum</keyword>
<dbReference type="CDD" id="cd14943">
    <property type="entry name" value="TRAPPC5_Trs31"/>
    <property type="match status" value="1"/>
</dbReference>
<dbReference type="GO" id="GO:1990070">
    <property type="term" value="C:TRAPPI protein complex"/>
    <property type="evidence" value="ECO:0007669"/>
    <property type="project" value="TreeGrafter"/>
</dbReference>
<name>A0A482WI46_LAOST</name>
<evidence type="ECO:0000256" key="4">
    <source>
        <dbReference type="ARBA" id="ARBA00006218"/>
    </source>
</evidence>
<protein>
    <recommendedName>
        <fullName evidence="9 10">Trafficking protein particle complex subunit 5</fullName>
    </recommendedName>
</protein>
<dbReference type="FunCoup" id="A0A482WI46">
    <property type="interactions" value="441"/>
</dbReference>
<dbReference type="InterPro" id="IPR007194">
    <property type="entry name" value="TRAPP_component"/>
</dbReference>
<comment type="subunit">
    <text evidence="10">Part of the multisubunit TRAPP (transport protein particle) complex.</text>
</comment>
<reference evidence="11 12" key="1">
    <citation type="journal article" date="2017" name="Gigascience">
        <title>Genome sequence of the small brown planthopper, Laodelphax striatellus.</title>
        <authorList>
            <person name="Zhu J."/>
            <person name="Jiang F."/>
            <person name="Wang X."/>
            <person name="Yang P."/>
            <person name="Bao Y."/>
            <person name="Zhao W."/>
            <person name="Wang W."/>
            <person name="Lu H."/>
            <person name="Wang Q."/>
            <person name="Cui N."/>
            <person name="Li J."/>
            <person name="Chen X."/>
            <person name="Luo L."/>
            <person name="Yu J."/>
            <person name="Kang L."/>
            <person name="Cui F."/>
        </authorList>
    </citation>
    <scope>NUCLEOTIDE SEQUENCE [LARGE SCALE GENOMIC DNA]</scope>
    <source>
        <strain evidence="11">Lst14</strain>
    </source>
</reference>
<evidence type="ECO:0000256" key="3">
    <source>
        <dbReference type="ARBA" id="ARBA00004240"/>
    </source>
</evidence>
<dbReference type="Pfam" id="PF04051">
    <property type="entry name" value="TRAPP"/>
    <property type="match status" value="1"/>
</dbReference>
<dbReference type="PANTHER" id="PTHR20902:SF0">
    <property type="entry name" value="TRAFFICKING PROTEIN PARTICLE COMPLEX SUBUNIT 5"/>
    <property type="match status" value="1"/>
</dbReference>
<comment type="subcellular location">
    <subcellularLocation>
        <location evidence="3">Endoplasmic reticulum</location>
    </subcellularLocation>
    <subcellularLocation>
        <location evidence="2 10">Golgi apparatus</location>
        <location evidence="2 10">cis-Golgi network</location>
    </subcellularLocation>
</comment>
<dbReference type="PIRSF" id="PIRSF017479">
    <property type="entry name" value="TRAPP_I_complex_Trs31"/>
    <property type="match status" value="1"/>
</dbReference>
<dbReference type="OrthoDB" id="10254842at2759"/>
<evidence type="ECO:0000256" key="9">
    <source>
        <dbReference type="ARBA" id="ARBA00068379"/>
    </source>
</evidence>
<comment type="caution">
    <text evidence="11">The sequence shown here is derived from an EMBL/GenBank/DDBJ whole genome shotgun (WGS) entry which is preliminary data.</text>
</comment>
<dbReference type="InParanoid" id="A0A482WI46"/>
<dbReference type="GO" id="GO:1990072">
    <property type="term" value="C:TRAPPIII protein complex"/>
    <property type="evidence" value="ECO:0007669"/>
    <property type="project" value="TreeGrafter"/>
</dbReference>
<evidence type="ECO:0000313" key="11">
    <source>
        <dbReference type="EMBL" id="RZF32851.1"/>
    </source>
</evidence>
<dbReference type="PANTHER" id="PTHR20902">
    <property type="entry name" value="41-2 PROTEIN ANTIGEN-RELATED"/>
    <property type="match status" value="1"/>
</dbReference>
<dbReference type="FunFam" id="3.30.1380.20:FF:000005">
    <property type="entry name" value="Trafficking protein particle complex subunit 5"/>
    <property type="match status" value="1"/>
</dbReference>
<dbReference type="STRING" id="195883.A0A482WI46"/>
<dbReference type="InterPro" id="IPR024096">
    <property type="entry name" value="NO_sig/Golgi_transp_ligand-bd"/>
</dbReference>
<dbReference type="InterPro" id="IPR016696">
    <property type="entry name" value="TRAPP-I_su5"/>
</dbReference>
<evidence type="ECO:0000313" key="12">
    <source>
        <dbReference type="Proteomes" id="UP000291343"/>
    </source>
</evidence>
<evidence type="ECO:0000256" key="2">
    <source>
        <dbReference type="ARBA" id="ARBA00004222"/>
    </source>
</evidence>
<organism evidence="11 12">
    <name type="scientific">Laodelphax striatellus</name>
    <name type="common">Small brown planthopper</name>
    <name type="synonym">Delphax striatella</name>
    <dbReference type="NCBI Taxonomy" id="195883"/>
    <lineage>
        <taxon>Eukaryota</taxon>
        <taxon>Metazoa</taxon>
        <taxon>Ecdysozoa</taxon>
        <taxon>Arthropoda</taxon>
        <taxon>Hexapoda</taxon>
        <taxon>Insecta</taxon>
        <taxon>Pterygota</taxon>
        <taxon>Neoptera</taxon>
        <taxon>Paraneoptera</taxon>
        <taxon>Hemiptera</taxon>
        <taxon>Auchenorrhyncha</taxon>
        <taxon>Fulgoroidea</taxon>
        <taxon>Delphacidae</taxon>
        <taxon>Criomorphinae</taxon>
        <taxon>Laodelphax</taxon>
    </lineage>
</organism>
<evidence type="ECO:0000256" key="6">
    <source>
        <dbReference type="ARBA" id="ARBA00022824"/>
    </source>
</evidence>
<proteinExistence type="inferred from homology"/>
<comment type="similarity">
    <text evidence="4 10">Belongs to the TRAPP small subunits family. BET3 subfamily.</text>
</comment>